<dbReference type="Gene3D" id="3.40.960.10">
    <property type="entry name" value="VSR Endonuclease"/>
    <property type="match status" value="1"/>
</dbReference>
<dbReference type="InterPro" id="IPR007569">
    <property type="entry name" value="DUF559"/>
</dbReference>
<dbReference type="SUPFAM" id="SSF52980">
    <property type="entry name" value="Restriction endonuclease-like"/>
    <property type="match status" value="1"/>
</dbReference>
<evidence type="ECO:0000313" key="3">
    <source>
        <dbReference type="Proteomes" id="UP000517753"/>
    </source>
</evidence>
<gene>
    <name evidence="2" type="ORF">HD841_002328</name>
</gene>
<sequence length="133" mass="15191">MELGGSKRNRDQARALRRRLTLPEVLLWRELRGLPVRFRKQAPADPYVLDFYCAKAKLVIEVDGEAHDRGDRPVRDARRDAWLAERGIKTLRIPARDVLTELDAVMRLILSELAACGNAPSTTRLRRAVPLPR</sequence>
<protein>
    <submittedName>
        <fullName evidence="2">Very-short-patch-repair endonuclease</fullName>
    </submittedName>
</protein>
<proteinExistence type="predicted"/>
<organism evidence="2 3">
    <name type="scientific">Sphingomonas melonis</name>
    <dbReference type="NCBI Taxonomy" id="152682"/>
    <lineage>
        <taxon>Bacteria</taxon>
        <taxon>Pseudomonadati</taxon>
        <taxon>Pseudomonadota</taxon>
        <taxon>Alphaproteobacteria</taxon>
        <taxon>Sphingomonadales</taxon>
        <taxon>Sphingomonadaceae</taxon>
        <taxon>Sphingomonas</taxon>
    </lineage>
</organism>
<keyword evidence="2" id="KW-0378">Hydrolase</keyword>
<dbReference type="Proteomes" id="UP000517753">
    <property type="component" value="Unassembled WGS sequence"/>
</dbReference>
<keyword evidence="2" id="KW-0255">Endonuclease</keyword>
<dbReference type="EMBL" id="JACCBY010000003">
    <property type="protein sequence ID" value="NYD90531.1"/>
    <property type="molecule type" value="Genomic_DNA"/>
</dbReference>
<keyword evidence="2" id="KW-0540">Nuclease</keyword>
<dbReference type="InterPro" id="IPR011335">
    <property type="entry name" value="Restrct_endonuc-II-like"/>
</dbReference>
<dbReference type="RefSeq" id="WP_373562999.1">
    <property type="nucleotide sequence ID" value="NZ_JACCBY010000003.1"/>
</dbReference>
<dbReference type="AlphaFoldDB" id="A0A7Y9K233"/>
<dbReference type="CDD" id="cd01038">
    <property type="entry name" value="Endonuclease_DUF559"/>
    <property type="match status" value="1"/>
</dbReference>
<dbReference type="PANTHER" id="PTHR38590">
    <property type="entry name" value="BLL0828 PROTEIN"/>
    <property type="match status" value="1"/>
</dbReference>
<dbReference type="Pfam" id="PF04480">
    <property type="entry name" value="DUF559"/>
    <property type="match status" value="1"/>
</dbReference>
<keyword evidence="3" id="KW-1185">Reference proteome</keyword>
<evidence type="ECO:0000259" key="1">
    <source>
        <dbReference type="Pfam" id="PF04480"/>
    </source>
</evidence>
<dbReference type="InterPro" id="IPR047216">
    <property type="entry name" value="Endonuclease_DUF559_bact"/>
</dbReference>
<accession>A0A7Y9K233</accession>
<name>A0A7Y9K233_9SPHN</name>
<comment type="caution">
    <text evidence="2">The sequence shown here is derived from an EMBL/GenBank/DDBJ whole genome shotgun (WGS) entry which is preliminary data.</text>
</comment>
<reference evidence="2 3" key="1">
    <citation type="submission" date="2020-08" db="EMBL/GenBank/DDBJ databases">
        <title>The Agave Microbiome: Exploring the role of microbial communities in plant adaptations to desert environments.</title>
        <authorList>
            <person name="Partida-Martinez L.P."/>
        </authorList>
    </citation>
    <scope>NUCLEOTIDE SEQUENCE [LARGE SCALE GENOMIC DNA]</scope>
    <source>
        <strain evidence="2 3">AS2.3</strain>
    </source>
</reference>
<dbReference type="PANTHER" id="PTHR38590:SF1">
    <property type="entry name" value="BLL0828 PROTEIN"/>
    <property type="match status" value="1"/>
</dbReference>
<dbReference type="GO" id="GO:0004519">
    <property type="term" value="F:endonuclease activity"/>
    <property type="evidence" value="ECO:0007669"/>
    <property type="project" value="UniProtKB-KW"/>
</dbReference>
<feature type="domain" description="DUF559" evidence="1">
    <location>
        <begin position="8"/>
        <end position="113"/>
    </location>
</feature>
<evidence type="ECO:0000313" key="2">
    <source>
        <dbReference type="EMBL" id="NYD90531.1"/>
    </source>
</evidence>